<dbReference type="RefSeq" id="WP_250861133.1">
    <property type="nucleotide sequence ID" value="NZ_JAGSOJ010000004.1"/>
</dbReference>
<comment type="cofactor">
    <cofactor evidence="5">
        <name>Fe(3+)</name>
        <dbReference type="ChEBI" id="CHEBI:29034"/>
    </cofactor>
</comment>
<evidence type="ECO:0000256" key="5">
    <source>
        <dbReference type="RuleBase" id="RU003820"/>
    </source>
</evidence>
<evidence type="ECO:0000256" key="1">
    <source>
        <dbReference type="ARBA" id="ARBA00022448"/>
    </source>
</evidence>
<dbReference type="InterPro" id="IPR024935">
    <property type="entry name" value="Rubredoxin_dom"/>
</dbReference>
<dbReference type="CDD" id="cd00730">
    <property type="entry name" value="rubredoxin"/>
    <property type="match status" value="1"/>
</dbReference>
<dbReference type="PANTHER" id="PTHR47627">
    <property type="entry name" value="RUBREDOXIN"/>
    <property type="match status" value="1"/>
</dbReference>
<dbReference type="GO" id="GO:0043448">
    <property type="term" value="P:alkane catabolic process"/>
    <property type="evidence" value="ECO:0007669"/>
    <property type="project" value="TreeGrafter"/>
</dbReference>
<comment type="similarity">
    <text evidence="5">Belongs to the rubredoxin family.</text>
</comment>
<accession>A0A9J6P5A7</accession>
<dbReference type="SUPFAM" id="SSF57802">
    <property type="entry name" value="Rubredoxin-like"/>
    <property type="match status" value="1"/>
</dbReference>
<dbReference type="AlphaFoldDB" id="A0A9J6P5A7"/>
<dbReference type="EMBL" id="JAGSOJ010000004">
    <property type="protein sequence ID" value="MCM1992002.1"/>
    <property type="molecule type" value="Genomic_DNA"/>
</dbReference>
<name>A0A9J6P5A7_9CLOT</name>
<dbReference type="InterPro" id="IPR024934">
    <property type="entry name" value="Rubredoxin-like_dom"/>
</dbReference>
<gene>
    <name evidence="7" type="ORF">KDK92_19850</name>
</gene>
<evidence type="ECO:0000313" key="8">
    <source>
        <dbReference type="Proteomes" id="UP001056429"/>
    </source>
</evidence>
<evidence type="ECO:0000256" key="4">
    <source>
        <dbReference type="ARBA" id="ARBA00023004"/>
    </source>
</evidence>
<feature type="domain" description="Rubredoxin-like" evidence="6">
    <location>
        <begin position="1"/>
        <end position="52"/>
    </location>
</feature>
<dbReference type="GO" id="GO:0009055">
    <property type="term" value="F:electron transfer activity"/>
    <property type="evidence" value="ECO:0007669"/>
    <property type="project" value="TreeGrafter"/>
</dbReference>
<dbReference type="Pfam" id="PF00301">
    <property type="entry name" value="Rubredoxin"/>
    <property type="match status" value="1"/>
</dbReference>
<organism evidence="7 8">
    <name type="scientific">Oceanirhabdus seepicola</name>
    <dbReference type="NCBI Taxonomy" id="2828781"/>
    <lineage>
        <taxon>Bacteria</taxon>
        <taxon>Bacillati</taxon>
        <taxon>Bacillota</taxon>
        <taxon>Clostridia</taxon>
        <taxon>Eubacteriales</taxon>
        <taxon>Clostridiaceae</taxon>
        <taxon>Oceanirhabdus</taxon>
    </lineage>
</organism>
<dbReference type="Proteomes" id="UP001056429">
    <property type="component" value="Unassembled WGS sequence"/>
</dbReference>
<dbReference type="InterPro" id="IPR018527">
    <property type="entry name" value="Rubredoxin_Fe_BS"/>
</dbReference>
<keyword evidence="2 5" id="KW-0479">Metal-binding</keyword>
<reference evidence="7" key="1">
    <citation type="journal article" date="2021" name="mSystems">
        <title>Bacteria and Archaea Synergistically Convert Glycine Betaine to Biogenic Methane in the Formosa Cold Seep of the South China Sea.</title>
        <authorList>
            <person name="Li L."/>
            <person name="Zhang W."/>
            <person name="Zhang S."/>
            <person name="Song L."/>
            <person name="Sun Q."/>
            <person name="Zhang H."/>
            <person name="Xiang H."/>
            <person name="Dong X."/>
        </authorList>
    </citation>
    <scope>NUCLEOTIDE SEQUENCE</scope>
    <source>
        <strain evidence="7">ZWT</strain>
    </source>
</reference>
<dbReference type="PROSITE" id="PS50903">
    <property type="entry name" value="RUBREDOXIN_LIKE"/>
    <property type="match status" value="1"/>
</dbReference>
<dbReference type="PROSITE" id="PS00202">
    <property type="entry name" value="RUBREDOXIN"/>
    <property type="match status" value="1"/>
</dbReference>
<evidence type="ECO:0000313" key="7">
    <source>
        <dbReference type="EMBL" id="MCM1992002.1"/>
    </source>
</evidence>
<evidence type="ECO:0000256" key="3">
    <source>
        <dbReference type="ARBA" id="ARBA00022982"/>
    </source>
</evidence>
<dbReference type="PANTHER" id="PTHR47627:SF1">
    <property type="entry name" value="RUBREDOXIN-1-RELATED"/>
    <property type="match status" value="1"/>
</dbReference>
<dbReference type="PRINTS" id="PR00163">
    <property type="entry name" value="RUBREDOXIN"/>
</dbReference>
<keyword evidence="1" id="KW-0813">Transport</keyword>
<dbReference type="Gene3D" id="2.20.28.10">
    <property type="match status" value="1"/>
</dbReference>
<keyword evidence="4 5" id="KW-0408">Iron</keyword>
<evidence type="ECO:0000259" key="6">
    <source>
        <dbReference type="PROSITE" id="PS50903"/>
    </source>
</evidence>
<evidence type="ECO:0000256" key="2">
    <source>
        <dbReference type="ARBA" id="ARBA00022723"/>
    </source>
</evidence>
<dbReference type="InterPro" id="IPR050526">
    <property type="entry name" value="Rubredoxin_ET"/>
</dbReference>
<comment type="caution">
    <text evidence="7">The sequence shown here is derived from an EMBL/GenBank/DDBJ whole genome shotgun (WGS) entry which is preliminary data.</text>
</comment>
<keyword evidence="8" id="KW-1185">Reference proteome</keyword>
<proteinExistence type="inferred from homology"/>
<sequence length="53" mass="6034">MDSYICSVCGFLYDPENGDINSCIDEGTEFDEIPYDWVCPHCGSLKEAFEIVY</sequence>
<protein>
    <recommendedName>
        <fullName evidence="5">Rubredoxin</fullName>
    </recommendedName>
</protein>
<reference evidence="7" key="2">
    <citation type="submission" date="2021-04" db="EMBL/GenBank/DDBJ databases">
        <authorList>
            <person name="Dong X."/>
        </authorList>
    </citation>
    <scope>NUCLEOTIDE SEQUENCE</scope>
    <source>
        <strain evidence="7">ZWT</strain>
    </source>
</reference>
<dbReference type="GO" id="GO:0005506">
    <property type="term" value="F:iron ion binding"/>
    <property type="evidence" value="ECO:0007669"/>
    <property type="project" value="UniProtKB-UniRule"/>
</dbReference>
<keyword evidence="3 5" id="KW-0249">Electron transport</keyword>